<dbReference type="Pfam" id="PF02687">
    <property type="entry name" value="FtsX"/>
    <property type="match status" value="1"/>
</dbReference>
<feature type="domain" description="ABC3 transporter permease C-terminal" evidence="8">
    <location>
        <begin position="257"/>
        <end position="377"/>
    </location>
</feature>
<sequence>MIKSLRIAWHFLIHSKIQTLLIILGISIGVSVQIFIGLLSQGLEGSLVSKVIGSFVNITISSESGKIEDWQNKKNKINDLNVGATTIAPVVNLNGFVQFNDKKENVQVRGFYPEDVNSVYDMKSKVYEGKMISGSGQVIVGKDLRKKLGVNLGDKIDVLTFGGNKTEATVVGFYDLGAILINSSWIISDFATAQNIAGNGNSITSMEILVKDAYNADITANKINQCLGDKSLRIENWKSQNKLLASAMSGQKVCSVIIQFFVLLAAVLSIISILGISVVQKYKQIGILKAMGLKDSSAAFVFLLQAFILGILGTAVGVELTMLYIKEFNRHIVTGEGKPIIDIVINHRFMLKSVLIDVAASTLAAFLPAIKAFKLNPVEVIKNA</sequence>
<evidence type="ECO:0000256" key="4">
    <source>
        <dbReference type="ARBA" id="ARBA00022692"/>
    </source>
</evidence>
<dbReference type="EMBL" id="JABBNI010000063">
    <property type="protein sequence ID" value="NMM65077.1"/>
    <property type="molecule type" value="Genomic_DNA"/>
</dbReference>
<reference evidence="10 11" key="1">
    <citation type="submission" date="2020-04" db="EMBL/GenBank/DDBJ databases">
        <authorList>
            <person name="Doyle D.A."/>
        </authorList>
    </citation>
    <scope>NUCLEOTIDE SEQUENCE [LARGE SCALE GENOMIC DNA]</scope>
    <source>
        <strain evidence="10 11">P21</strain>
    </source>
</reference>
<keyword evidence="3" id="KW-1003">Cell membrane</keyword>
<accession>A0A7Y0EKH7</accession>
<keyword evidence="4 7" id="KW-0812">Transmembrane</keyword>
<evidence type="ECO:0000256" key="5">
    <source>
        <dbReference type="ARBA" id="ARBA00022989"/>
    </source>
</evidence>
<evidence type="ECO:0000256" key="7">
    <source>
        <dbReference type="SAM" id="Phobius"/>
    </source>
</evidence>
<proteinExistence type="inferred from homology"/>
<evidence type="ECO:0000256" key="3">
    <source>
        <dbReference type="ARBA" id="ARBA00022475"/>
    </source>
</evidence>
<evidence type="ECO:0000313" key="10">
    <source>
        <dbReference type="EMBL" id="NMM65077.1"/>
    </source>
</evidence>
<name>A0A7Y0EKH7_9CLOT</name>
<dbReference type="InterPro" id="IPR003838">
    <property type="entry name" value="ABC3_permease_C"/>
</dbReference>
<dbReference type="InterPro" id="IPR051447">
    <property type="entry name" value="Lipoprotein-release_system"/>
</dbReference>
<feature type="transmembrane region" description="Helical" evidence="7">
    <location>
        <begin position="300"/>
        <end position="325"/>
    </location>
</feature>
<keyword evidence="11" id="KW-1185">Reference proteome</keyword>
<feature type="transmembrane region" description="Helical" evidence="7">
    <location>
        <begin position="256"/>
        <end position="279"/>
    </location>
</feature>
<dbReference type="RefSeq" id="WP_169299669.1">
    <property type="nucleotide sequence ID" value="NZ_JABBNI010000063.1"/>
</dbReference>
<dbReference type="AlphaFoldDB" id="A0A7Y0EKH7"/>
<protein>
    <submittedName>
        <fullName evidence="10">ABC transporter permease</fullName>
    </submittedName>
</protein>
<comment type="subcellular location">
    <subcellularLocation>
        <location evidence="1">Cell membrane</location>
        <topology evidence="1">Multi-pass membrane protein</topology>
    </subcellularLocation>
</comment>
<dbReference type="InterPro" id="IPR025857">
    <property type="entry name" value="MacB_PCD"/>
</dbReference>
<evidence type="ECO:0000259" key="8">
    <source>
        <dbReference type="Pfam" id="PF02687"/>
    </source>
</evidence>
<keyword evidence="6 7" id="KW-0472">Membrane</keyword>
<dbReference type="Proteomes" id="UP000537131">
    <property type="component" value="Unassembled WGS sequence"/>
</dbReference>
<gene>
    <name evidence="10" type="ORF">HBE96_21060</name>
</gene>
<dbReference type="Pfam" id="PF12704">
    <property type="entry name" value="MacB_PCD"/>
    <property type="match status" value="1"/>
</dbReference>
<dbReference type="PANTHER" id="PTHR30489">
    <property type="entry name" value="LIPOPROTEIN-RELEASING SYSTEM TRANSMEMBRANE PROTEIN LOLE"/>
    <property type="match status" value="1"/>
</dbReference>
<evidence type="ECO:0000256" key="2">
    <source>
        <dbReference type="ARBA" id="ARBA00005236"/>
    </source>
</evidence>
<dbReference type="PANTHER" id="PTHR30489:SF0">
    <property type="entry name" value="LIPOPROTEIN-RELEASING SYSTEM TRANSMEMBRANE PROTEIN LOLE"/>
    <property type="match status" value="1"/>
</dbReference>
<evidence type="ECO:0000256" key="6">
    <source>
        <dbReference type="ARBA" id="ARBA00023136"/>
    </source>
</evidence>
<feature type="domain" description="MacB-like periplasmic core" evidence="9">
    <location>
        <begin position="19"/>
        <end position="224"/>
    </location>
</feature>
<keyword evidence="5 7" id="KW-1133">Transmembrane helix</keyword>
<evidence type="ECO:0000259" key="9">
    <source>
        <dbReference type="Pfam" id="PF12704"/>
    </source>
</evidence>
<comment type="similarity">
    <text evidence="2">Belongs to the ABC-4 integral membrane protein family. LolC/E subfamily.</text>
</comment>
<feature type="transmembrane region" description="Helical" evidence="7">
    <location>
        <begin position="20"/>
        <end position="39"/>
    </location>
</feature>
<evidence type="ECO:0000256" key="1">
    <source>
        <dbReference type="ARBA" id="ARBA00004651"/>
    </source>
</evidence>
<organism evidence="10 11">
    <name type="scientific">Clostridium muellerianum</name>
    <dbReference type="NCBI Taxonomy" id="2716538"/>
    <lineage>
        <taxon>Bacteria</taxon>
        <taxon>Bacillati</taxon>
        <taxon>Bacillota</taxon>
        <taxon>Clostridia</taxon>
        <taxon>Eubacteriales</taxon>
        <taxon>Clostridiaceae</taxon>
        <taxon>Clostridium</taxon>
    </lineage>
</organism>
<reference evidence="10 11" key="2">
    <citation type="submission" date="2020-06" db="EMBL/GenBank/DDBJ databases">
        <title>Complete Genome Sequence of Clostridium muelleri sp. nov. P21T, an Acid-Alcohol Producing Acetogen Isolated from Old Hay.</title>
        <authorList>
            <person name="Duncan K.E."/>
            <person name="Tanner R.S."/>
        </authorList>
    </citation>
    <scope>NUCLEOTIDE SEQUENCE [LARGE SCALE GENOMIC DNA]</scope>
    <source>
        <strain evidence="10 11">P21</strain>
    </source>
</reference>
<comment type="caution">
    <text evidence="10">The sequence shown here is derived from an EMBL/GenBank/DDBJ whole genome shotgun (WGS) entry which is preliminary data.</text>
</comment>
<dbReference type="GO" id="GO:0098797">
    <property type="term" value="C:plasma membrane protein complex"/>
    <property type="evidence" value="ECO:0007669"/>
    <property type="project" value="TreeGrafter"/>
</dbReference>
<evidence type="ECO:0000313" key="11">
    <source>
        <dbReference type="Proteomes" id="UP000537131"/>
    </source>
</evidence>
<dbReference type="GO" id="GO:0044874">
    <property type="term" value="P:lipoprotein localization to outer membrane"/>
    <property type="evidence" value="ECO:0007669"/>
    <property type="project" value="TreeGrafter"/>
</dbReference>